<dbReference type="AlphaFoldDB" id="A0A812I3Q0"/>
<feature type="region of interest" description="Disordered" evidence="1">
    <location>
        <begin position="28"/>
        <end position="58"/>
    </location>
</feature>
<proteinExistence type="predicted"/>
<dbReference type="InterPro" id="IPR036188">
    <property type="entry name" value="FAD/NAD-bd_sf"/>
</dbReference>
<name>A0A812I3Q0_9DINO</name>
<evidence type="ECO:0000256" key="1">
    <source>
        <dbReference type="SAM" id="MobiDB-lite"/>
    </source>
</evidence>
<organism evidence="2 3">
    <name type="scientific">Symbiodinium natans</name>
    <dbReference type="NCBI Taxonomy" id="878477"/>
    <lineage>
        <taxon>Eukaryota</taxon>
        <taxon>Sar</taxon>
        <taxon>Alveolata</taxon>
        <taxon>Dinophyceae</taxon>
        <taxon>Suessiales</taxon>
        <taxon>Symbiodiniaceae</taxon>
        <taxon>Symbiodinium</taxon>
    </lineage>
</organism>
<dbReference type="SUPFAM" id="SSF51905">
    <property type="entry name" value="FAD/NAD(P)-binding domain"/>
    <property type="match status" value="1"/>
</dbReference>
<dbReference type="EMBL" id="CAJNDS010000143">
    <property type="protein sequence ID" value="CAE6969932.1"/>
    <property type="molecule type" value="Genomic_DNA"/>
</dbReference>
<comment type="caution">
    <text evidence="2">The sequence shown here is derived from an EMBL/GenBank/DDBJ whole genome shotgun (WGS) entry which is preliminary data.</text>
</comment>
<reference evidence="2" key="1">
    <citation type="submission" date="2021-02" db="EMBL/GenBank/DDBJ databases">
        <authorList>
            <person name="Dougan E. K."/>
            <person name="Rhodes N."/>
            <person name="Thang M."/>
            <person name="Chan C."/>
        </authorList>
    </citation>
    <scope>NUCLEOTIDE SEQUENCE</scope>
</reference>
<feature type="compositionally biased region" description="Low complexity" evidence="1">
    <location>
        <begin position="28"/>
        <end position="40"/>
    </location>
</feature>
<evidence type="ECO:0000313" key="2">
    <source>
        <dbReference type="EMBL" id="CAE6969932.1"/>
    </source>
</evidence>
<dbReference type="Proteomes" id="UP000604046">
    <property type="component" value="Unassembled WGS sequence"/>
</dbReference>
<protein>
    <submittedName>
        <fullName evidence="2">Uncharacterized protein</fullName>
    </submittedName>
</protein>
<keyword evidence="3" id="KW-1185">Reference proteome</keyword>
<gene>
    <name evidence="2" type="ORF">SNAT2548_LOCUS2442</name>
</gene>
<sequence>MATTKADYLVIGAGPAGLAAAGFIAKASSPTAPSTPSSSSVSLHKVLRCPSPQRRRQAEARSGQILDTFYCRALHSDPSSCSPLWPDTVGRHSFRQVLGEPEISARLGAEFLARTLLRDVTDQDLEQLLQADRSGR</sequence>
<accession>A0A812I3Q0</accession>
<evidence type="ECO:0000313" key="3">
    <source>
        <dbReference type="Proteomes" id="UP000604046"/>
    </source>
</evidence>